<dbReference type="EMBL" id="CM055736">
    <property type="protein sequence ID" value="KAJ8006805.1"/>
    <property type="molecule type" value="Genomic_DNA"/>
</dbReference>
<dbReference type="Proteomes" id="UP001157502">
    <property type="component" value="Chromosome 9"/>
</dbReference>
<name>A0ACC2GTS2_DALPE</name>
<keyword evidence="2" id="KW-1185">Reference proteome</keyword>
<accession>A0ACC2GTS2</accession>
<gene>
    <name evidence="1" type="ORF">DPEC_G00111030</name>
</gene>
<protein>
    <submittedName>
        <fullName evidence="1">Uncharacterized protein</fullName>
    </submittedName>
</protein>
<evidence type="ECO:0000313" key="1">
    <source>
        <dbReference type="EMBL" id="KAJ8006805.1"/>
    </source>
</evidence>
<comment type="caution">
    <text evidence="1">The sequence shown here is derived from an EMBL/GenBank/DDBJ whole genome shotgun (WGS) entry which is preliminary data.</text>
</comment>
<reference evidence="1" key="1">
    <citation type="submission" date="2021-05" db="EMBL/GenBank/DDBJ databases">
        <authorList>
            <person name="Pan Q."/>
            <person name="Jouanno E."/>
            <person name="Zahm M."/>
            <person name="Klopp C."/>
            <person name="Cabau C."/>
            <person name="Louis A."/>
            <person name="Berthelot C."/>
            <person name="Parey E."/>
            <person name="Roest Crollius H."/>
            <person name="Montfort J."/>
            <person name="Robinson-Rechavi M."/>
            <person name="Bouchez O."/>
            <person name="Lampietro C."/>
            <person name="Lopez Roques C."/>
            <person name="Donnadieu C."/>
            <person name="Postlethwait J."/>
            <person name="Bobe J."/>
            <person name="Dillon D."/>
            <person name="Chandos A."/>
            <person name="von Hippel F."/>
            <person name="Guiguen Y."/>
        </authorList>
    </citation>
    <scope>NUCLEOTIDE SEQUENCE</scope>
    <source>
        <strain evidence="1">YG-Jan2019</strain>
    </source>
</reference>
<proteinExistence type="predicted"/>
<sequence length="62" mass="7229">MREHSNRTRCTAFSVALVITAALTEDSRSARQRVHLRAQRQRRNIPALFTLRLVVHFSALWL</sequence>
<organism evidence="1 2">
    <name type="scientific">Dallia pectoralis</name>
    <name type="common">Alaska blackfish</name>
    <dbReference type="NCBI Taxonomy" id="75939"/>
    <lineage>
        <taxon>Eukaryota</taxon>
        <taxon>Metazoa</taxon>
        <taxon>Chordata</taxon>
        <taxon>Craniata</taxon>
        <taxon>Vertebrata</taxon>
        <taxon>Euteleostomi</taxon>
        <taxon>Actinopterygii</taxon>
        <taxon>Neopterygii</taxon>
        <taxon>Teleostei</taxon>
        <taxon>Protacanthopterygii</taxon>
        <taxon>Esociformes</taxon>
        <taxon>Umbridae</taxon>
        <taxon>Dallia</taxon>
    </lineage>
</organism>
<evidence type="ECO:0000313" key="2">
    <source>
        <dbReference type="Proteomes" id="UP001157502"/>
    </source>
</evidence>